<accession>A0A4R2LFB5</accession>
<dbReference type="InterPro" id="IPR045722">
    <property type="entry name" value="DUF6076"/>
</dbReference>
<dbReference type="Pfam" id="PF19553">
    <property type="entry name" value="DUF6076"/>
    <property type="match status" value="1"/>
</dbReference>
<evidence type="ECO:0000313" key="1">
    <source>
        <dbReference type="EMBL" id="TCO86341.1"/>
    </source>
</evidence>
<proteinExistence type="predicted"/>
<dbReference type="AlphaFoldDB" id="A0A4R2LFB5"/>
<reference evidence="1 2" key="1">
    <citation type="submission" date="2019-03" db="EMBL/GenBank/DDBJ databases">
        <title>Genomic Encyclopedia of Type Strains, Phase IV (KMG-IV): sequencing the most valuable type-strain genomes for metagenomic binning, comparative biology and taxonomic classification.</title>
        <authorList>
            <person name="Goeker M."/>
        </authorList>
    </citation>
    <scope>NUCLEOTIDE SEQUENCE [LARGE SCALE GENOMIC DNA]</scope>
    <source>
        <strain evidence="1 2">DSM 28559</strain>
    </source>
</reference>
<evidence type="ECO:0000313" key="2">
    <source>
        <dbReference type="Proteomes" id="UP000295711"/>
    </source>
</evidence>
<protein>
    <submittedName>
        <fullName evidence="1">Uncharacterized protein</fullName>
    </submittedName>
</protein>
<comment type="caution">
    <text evidence="1">The sequence shown here is derived from an EMBL/GenBank/DDBJ whole genome shotgun (WGS) entry which is preliminary data.</text>
</comment>
<dbReference type="OrthoDB" id="2003920at2"/>
<name>A0A4R2LFB5_9FIRM</name>
<gene>
    <name evidence="1" type="ORF">EV212_101123</name>
</gene>
<organism evidence="1 2">
    <name type="scientific">Frisingicoccus caecimuris</name>
    <dbReference type="NCBI Taxonomy" id="1796636"/>
    <lineage>
        <taxon>Bacteria</taxon>
        <taxon>Bacillati</taxon>
        <taxon>Bacillota</taxon>
        <taxon>Clostridia</taxon>
        <taxon>Lachnospirales</taxon>
        <taxon>Lachnospiraceae</taxon>
        <taxon>Frisingicoccus</taxon>
    </lineage>
</organism>
<dbReference type="RefSeq" id="WP_132087307.1">
    <property type="nucleotide sequence ID" value="NZ_JANKAQ010000005.1"/>
</dbReference>
<keyword evidence="2" id="KW-1185">Reference proteome</keyword>
<dbReference type="Proteomes" id="UP000295711">
    <property type="component" value="Unassembled WGS sequence"/>
</dbReference>
<dbReference type="EMBL" id="SLXA01000001">
    <property type="protein sequence ID" value="TCO86341.1"/>
    <property type="molecule type" value="Genomic_DNA"/>
</dbReference>
<sequence length="277" mass="32738">MLKETKKNYIHVYMDLTDEIIYFHTTSAPCRLGKSLLDFIYMDLKKVCLETEQVQEMHPYFSSWNDERIQTLTIKDCDDDASTDLTLGKLEELQGIYKKLLDALVHGPSEMNEEAAHYFLRHPFYSSGTLVNQTVKNENRWMIDYFLMGFEDCLMCELIEMMRRHQNIKVCKNCGRFFIPRRSNVDYCTRVFSSDGKTCADVGYTKTFEKTVKKDELLQAYTRAYKAHYARMTKPRKKAANMSREEFEAWYKEAKEGLELARQGKLDPEDYKVWLKK</sequence>